<dbReference type="AlphaFoldDB" id="A0A6G0XRP7"/>
<comment type="caution">
    <text evidence="12">The sequence shown here is derived from an EMBL/GenBank/DDBJ whole genome shotgun (WGS) entry which is preliminary data.</text>
</comment>
<protein>
    <recommendedName>
        <fullName evidence="7">ATP-dependent RNA helicase</fullName>
        <ecNumber evidence="7">3.6.4.13</ecNumber>
    </recommendedName>
</protein>
<keyword evidence="3 7" id="KW-0347">Helicase</keyword>
<evidence type="ECO:0000256" key="2">
    <source>
        <dbReference type="ARBA" id="ARBA00022801"/>
    </source>
</evidence>
<dbReference type="InterPro" id="IPR044742">
    <property type="entry name" value="DEAD/DEAH_RhlB"/>
</dbReference>
<keyword evidence="2 7" id="KW-0378">Hydrolase</keyword>
<dbReference type="SMART" id="SM00487">
    <property type="entry name" value="DEXDc"/>
    <property type="match status" value="1"/>
</dbReference>
<dbReference type="InterPro" id="IPR014001">
    <property type="entry name" value="Helicase_ATP-bd"/>
</dbReference>
<dbReference type="Pfam" id="PF00271">
    <property type="entry name" value="Helicase_C"/>
    <property type="match status" value="1"/>
</dbReference>
<comment type="similarity">
    <text evidence="7">Belongs to the DEAD box helicase family.</text>
</comment>
<evidence type="ECO:0000256" key="6">
    <source>
        <dbReference type="PROSITE-ProRule" id="PRU00552"/>
    </source>
</evidence>
<feature type="domain" description="DEAD-box RNA helicase Q" evidence="11">
    <location>
        <begin position="11"/>
        <end position="39"/>
    </location>
</feature>
<dbReference type="SUPFAM" id="SSF52540">
    <property type="entry name" value="P-loop containing nucleoside triphosphate hydrolases"/>
    <property type="match status" value="1"/>
</dbReference>
<dbReference type="GO" id="GO:0003723">
    <property type="term" value="F:RNA binding"/>
    <property type="evidence" value="ECO:0007669"/>
    <property type="project" value="UniProtKB-UniRule"/>
</dbReference>
<dbReference type="InterPro" id="IPR011545">
    <property type="entry name" value="DEAD/DEAH_box_helicase_dom"/>
</dbReference>
<evidence type="ECO:0000259" key="9">
    <source>
        <dbReference type="PROSITE" id="PS51192"/>
    </source>
</evidence>
<dbReference type="GO" id="GO:0003724">
    <property type="term" value="F:RNA helicase activity"/>
    <property type="evidence" value="ECO:0007669"/>
    <property type="project" value="UniProtKB-EC"/>
</dbReference>
<keyword evidence="1 7" id="KW-0547">Nucleotide-binding</keyword>
<dbReference type="Gene3D" id="3.40.50.300">
    <property type="entry name" value="P-loop containing nucleotide triphosphate hydrolases"/>
    <property type="match status" value="2"/>
</dbReference>
<feature type="compositionally biased region" description="Basic residues" evidence="8">
    <location>
        <begin position="407"/>
        <end position="419"/>
    </location>
</feature>
<evidence type="ECO:0000256" key="4">
    <source>
        <dbReference type="ARBA" id="ARBA00022840"/>
    </source>
</evidence>
<dbReference type="InterPro" id="IPR001650">
    <property type="entry name" value="Helicase_C-like"/>
</dbReference>
<comment type="function">
    <text evidence="7">RNA helicase.</text>
</comment>
<dbReference type="GO" id="GO:0005524">
    <property type="term" value="F:ATP binding"/>
    <property type="evidence" value="ECO:0007669"/>
    <property type="project" value="UniProtKB-UniRule"/>
</dbReference>
<evidence type="ECO:0000256" key="1">
    <source>
        <dbReference type="ARBA" id="ARBA00022741"/>
    </source>
</evidence>
<keyword evidence="13" id="KW-1185">Reference proteome</keyword>
<dbReference type="CDD" id="cd00268">
    <property type="entry name" value="DEADc"/>
    <property type="match status" value="1"/>
</dbReference>
<feature type="domain" description="Helicase ATP-binding" evidence="9">
    <location>
        <begin position="44"/>
        <end position="233"/>
    </location>
</feature>
<evidence type="ECO:0000259" key="10">
    <source>
        <dbReference type="PROSITE" id="PS51194"/>
    </source>
</evidence>
<evidence type="ECO:0000256" key="7">
    <source>
        <dbReference type="RuleBase" id="RU365068"/>
    </source>
</evidence>
<feature type="domain" description="Helicase C-terminal" evidence="10">
    <location>
        <begin position="261"/>
        <end position="421"/>
    </location>
</feature>
<dbReference type="EMBL" id="VJMJ01000022">
    <property type="protein sequence ID" value="KAF0743138.1"/>
    <property type="molecule type" value="Genomic_DNA"/>
</dbReference>
<proteinExistence type="inferred from homology"/>
<dbReference type="PANTHER" id="PTHR24031">
    <property type="entry name" value="RNA HELICASE"/>
    <property type="match status" value="1"/>
</dbReference>
<dbReference type="VEuPathDB" id="FungiDB:AeMF1_015836"/>
<dbReference type="InterPro" id="IPR014014">
    <property type="entry name" value="RNA_helicase_DEAD_Q_motif"/>
</dbReference>
<dbReference type="SMART" id="SM00490">
    <property type="entry name" value="HELICc"/>
    <property type="match status" value="1"/>
</dbReference>
<evidence type="ECO:0000259" key="11">
    <source>
        <dbReference type="PROSITE" id="PS51195"/>
    </source>
</evidence>
<keyword evidence="4 7" id="KW-0067">ATP-binding</keyword>
<comment type="domain">
    <text evidence="7">The Q motif is unique to and characteristic of the DEAD box family of RNA helicases and controls ATP binding and hydrolysis.</text>
</comment>
<evidence type="ECO:0000256" key="5">
    <source>
        <dbReference type="ARBA" id="ARBA00022884"/>
    </source>
</evidence>
<dbReference type="PROSITE" id="PS51194">
    <property type="entry name" value="HELICASE_CTER"/>
    <property type="match status" value="1"/>
</dbReference>
<accession>A0A6G0XRP7</accession>
<reference evidence="12 13" key="1">
    <citation type="submission" date="2019-07" db="EMBL/GenBank/DDBJ databases">
        <title>Genomics analysis of Aphanomyces spp. identifies a new class of oomycete effector associated with host adaptation.</title>
        <authorList>
            <person name="Gaulin E."/>
        </authorList>
    </citation>
    <scope>NUCLEOTIDE SEQUENCE [LARGE SCALE GENOMIC DNA]</scope>
    <source>
        <strain evidence="12 13">ATCC 201684</strain>
    </source>
</reference>
<dbReference type="GO" id="GO:0016787">
    <property type="term" value="F:hydrolase activity"/>
    <property type="evidence" value="ECO:0007669"/>
    <property type="project" value="UniProtKB-KW"/>
</dbReference>
<name>A0A6G0XRP7_9STRA</name>
<dbReference type="Proteomes" id="UP000481153">
    <property type="component" value="Unassembled WGS sequence"/>
</dbReference>
<evidence type="ECO:0000313" key="13">
    <source>
        <dbReference type="Proteomes" id="UP000481153"/>
    </source>
</evidence>
<dbReference type="EC" id="3.6.4.13" evidence="7"/>
<organism evidence="12 13">
    <name type="scientific">Aphanomyces euteiches</name>
    <dbReference type="NCBI Taxonomy" id="100861"/>
    <lineage>
        <taxon>Eukaryota</taxon>
        <taxon>Sar</taxon>
        <taxon>Stramenopiles</taxon>
        <taxon>Oomycota</taxon>
        <taxon>Saprolegniomycetes</taxon>
        <taxon>Saprolegniales</taxon>
        <taxon>Verrucalvaceae</taxon>
        <taxon>Aphanomyces</taxon>
    </lineage>
</organism>
<dbReference type="PROSITE" id="PS51192">
    <property type="entry name" value="HELICASE_ATP_BIND_1"/>
    <property type="match status" value="1"/>
</dbReference>
<evidence type="ECO:0000313" key="12">
    <source>
        <dbReference type="EMBL" id="KAF0743138.1"/>
    </source>
</evidence>
<keyword evidence="5 7" id="KW-0694">RNA-binding</keyword>
<dbReference type="InterPro" id="IPR027417">
    <property type="entry name" value="P-loop_NTPase"/>
</dbReference>
<feature type="short sequence motif" description="Q motif" evidence="6">
    <location>
        <begin position="11"/>
        <end position="39"/>
    </location>
</feature>
<gene>
    <name evidence="12" type="ORF">Ae201684_002193</name>
</gene>
<dbReference type="Pfam" id="PF00270">
    <property type="entry name" value="DEAD"/>
    <property type="match status" value="1"/>
</dbReference>
<comment type="catalytic activity">
    <reaction evidence="7">
        <text>ATP + H2O = ADP + phosphate + H(+)</text>
        <dbReference type="Rhea" id="RHEA:13065"/>
        <dbReference type="ChEBI" id="CHEBI:15377"/>
        <dbReference type="ChEBI" id="CHEBI:15378"/>
        <dbReference type="ChEBI" id="CHEBI:30616"/>
        <dbReference type="ChEBI" id="CHEBI:43474"/>
        <dbReference type="ChEBI" id="CHEBI:456216"/>
        <dbReference type="EC" id="3.6.4.13"/>
    </reaction>
</comment>
<sequence length="425" mass="47082">MLSLTTGRWMRRFHTLGLNAELVNALKKNGISKPSQVQRLAIPLILDDARPDVVVGAETGSGKTLAYLLPLIQRLQSAGNSLLQKPAAIVMVPNQELVKQIEVVANTYAAHIPFACLTKTNAIPRYASIVVGTPKAILEHTSPKDMHFVETIVVDEADMLLGGGFERDTKQVLGVIRNQPLLDPKFNVRVDDFDNTVEIPVARYHRQTIFSAATIPTYGRLAVSEYLKRTFPDAEYAITEQFHRTVPTLDQKFVHLNGSATREQVLLKVLREDEEQDGCTLIFVDSVASAKNLHAFLTSESIECMMLHKEIPREERTNVLRQVAASSGQKHIVVATDIAARGLDLPNVNHVIQYEFATDVVSHIHRIGRTARGGSSGKVTNLIGDENKLVYNEIAAAGSHGSLTKGFSRRRSLRKKFKKNQTPSR</sequence>
<dbReference type="CDD" id="cd18787">
    <property type="entry name" value="SF2_C_DEAD"/>
    <property type="match status" value="1"/>
</dbReference>
<feature type="region of interest" description="Disordered" evidence="8">
    <location>
        <begin position="402"/>
        <end position="425"/>
    </location>
</feature>
<evidence type="ECO:0000256" key="3">
    <source>
        <dbReference type="ARBA" id="ARBA00022806"/>
    </source>
</evidence>
<evidence type="ECO:0000256" key="8">
    <source>
        <dbReference type="SAM" id="MobiDB-lite"/>
    </source>
</evidence>
<dbReference type="PROSITE" id="PS51195">
    <property type="entry name" value="Q_MOTIF"/>
    <property type="match status" value="1"/>
</dbReference>